<organism evidence="12 13">
    <name type="scientific">Nicotiana attenuata</name>
    <name type="common">Coyote tobacco</name>
    <dbReference type="NCBI Taxonomy" id="49451"/>
    <lineage>
        <taxon>Eukaryota</taxon>
        <taxon>Viridiplantae</taxon>
        <taxon>Streptophyta</taxon>
        <taxon>Embryophyta</taxon>
        <taxon>Tracheophyta</taxon>
        <taxon>Spermatophyta</taxon>
        <taxon>Magnoliopsida</taxon>
        <taxon>eudicotyledons</taxon>
        <taxon>Gunneridae</taxon>
        <taxon>Pentapetalae</taxon>
        <taxon>asterids</taxon>
        <taxon>lamiids</taxon>
        <taxon>Solanales</taxon>
        <taxon>Solanaceae</taxon>
        <taxon>Nicotianoideae</taxon>
        <taxon>Nicotianeae</taxon>
        <taxon>Nicotiana</taxon>
    </lineage>
</organism>
<evidence type="ECO:0000256" key="10">
    <source>
        <dbReference type="RuleBase" id="RU003663"/>
    </source>
</evidence>
<dbReference type="SUPFAM" id="SSF53686">
    <property type="entry name" value="Tryptophan synthase beta subunit-like PLP-dependent enzymes"/>
    <property type="match status" value="1"/>
</dbReference>
<evidence type="ECO:0000313" key="13">
    <source>
        <dbReference type="Proteomes" id="UP000187609"/>
    </source>
</evidence>
<evidence type="ECO:0000256" key="8">
    <source>
        <dbReference type="ARBA" id="ARBA00023239"/>
    </source>
</evidence>
<evidence type="ECO:0000313" key="12">
    <source>
        <dbReference type="EMBL" id="OIS99351.1"/>
    </source>
</evidence>
<evidence type="ECO:0000256" key="1">
    <source>
        <dbReference type="ARBA" id="ARBA00001933"/>
    </source>
</evidence>
<evidence type="ECO:0000256" key="3">
    <source>
        <dbReference type="ARBA" id="ARBA00012043"/>
    </source>
</evidence>
<dbReference type="Gene3D" id="3.40.50.1100">
    <property type="match status" value="2"/>
</dbReference>
<dbReference type="EC" id="4.2.1.20" evidence="3 10"/>
<evidence type="ECO:0000256" key="2">
    <source>
        <dbReference type="ARBA" id="ARBA00004733"/>
    </source>
</evidence>
<dbReference type="NCBIfam" id="TIGR00263">
    <property type="entry name" value="trpB"/>
    <property type="match status" value="1"/>
</dbReference>
<dbReference type="GO" id="GO:0005737">
    <property type="term" value="C:cytoplasm"/>
    <property type="evidence" value="ECO:0007669"/>
    <property type="project" value="TreeGrafter"/>
</dbReference>
<protein>
    <recommendedName>
        <fullName evidence="3 10">Tryptophan synthase</fullName>
        <ecNumber evidence="3 10">4.2.1.20</ecNumber>
    </recommendedName>
</protein>
<evidence type="ECO:0000259" key="11">
    <source>
        <dbReference type="Pfam" id="PF00291"/>
    </source>
</evidence>
<keyword evidence="7 10" id="KW-0057">Aromatic amino acid biosynthesis</keyword>
<evidence type="ECO:0000256" key="6">
    <source>
        <dbReference type="ARBA" id="ARBA00022898"/>
    </source>
</evidence>
<dbReference type="OMA" id="YIRLCHL"/>
<sequence length="296" mass="31795">MLAKRMDCKNIIAATGAGQHGVATAAACAKLSLECTVFMGSLDTERQPSNLLLMKHLGAKVKSVKGSFKDAVSEGIRHWVNNLETSYFLSGAAIGPHPCPTMVREFQSVIGKETRKQAMEKWGGKPDVLVACVGTGSNAMGLFHEFIEDEDVRVIGVEAGGVGLDSGKHSATLARGQVGVYHGAMTYLLQDEEGQIIEPHSIGVGLEYPGVSPELSFLKEIGRAEFSIVTDEQALEAYKRLCRLEGIFPALEASHALAFLDRLCPTLEDGEKVVVNLSGHGDKDVATIFNHTTKNE</sequence>
<comment type="caution">
    <text evidence="12">The sequence shown here is derived from an EMBL/GenBank/DDBJ whole genome shotgun (WGS) entry which is preliminary data.</text>
</comment>
<keyword evidence="5 10" id="KW-0822">Tryptophan biosynthesis</keyword>
<accession>A0A1J6IFP2</accession>
<dbReference type="PROSITE" id="PS51257">
    <property type="entry name" value="PROKAR_LIPOPROTEIN"/>
    <property type="match status" value="1"/>
</dbReference>
<dbReference type="Gramene" id="OIS99351">
    <property type="protein sequence ID" value="OIS99351"/>
    <property type="gene ID" value="A4A49_23139"/>
</dbReference>
<keyword evidence="13" id="KW-1185">Reference proteome</keyword>
<keyword evidence="8 10" id="KW-0456">Lyase</keyword>
<evidence type="ECO:0000256" key="5">
    <source>
        <dbReference type="ARBA" id="ARBA00022822"/>
    </source>
</evidence>
<dbReference type="FunFam" id="3.40.50.1100:FF:000004">
    <property type="entry name" value="Tryptophan synthase beta chain"/>
    <property type="match status" value="1"/>
</dbReference>
<evidence type="ECO:0000256" key="4">
    <source>
        <dbReference type="ARBA" id="ARBA00022605"/>
    </source>
</evidence>
<dbReference type="InterPro" id="IPR036052">
    <property type="entry name" value="TrpB-like_PALP_sf"/>
</dbReference>
<dbReference type="InterPro" id="IPR023026">
    <property type="entry name" value="Trp_synth_beta/beta-like"/>
</dbReference>
<proteinExistence type="predicted"/>
<gene>
    <name evidence="12" type="primary">TSB2_1</name>
    <name evidence="12" type="ORF">A4A49_23139</name>
</gene>
<dbReference type="InterPro" id="IPR001926">
    <property type="entry name" value="TrpB-like_PALP"/>
</dbReference>
<comment type="cofactor">
    <cofactor evidence="1 10">
        <name>pyridoxal 5'-phosphate</name>
        <dbReference type="ChEBI" id="CHEBI:597326"/>
    </cofactor>
</comment>
<feature type="domain" description="Tryptophan synthase beta chain-like PALP" evidence="11">
    <location>
        <begin position="9"/>
        <end position="279"/>
    </location>
</feature>
<name>A0A1J6IFP2_NICAT</name>
<comment type="catalytic activity">
    <reaction evidence="9 10">
        <text>(1S,2R)-1-C-(indol-3-yl)glycerol 3-phosphate + L-serine = D-glyceraldehyde 3-phosphate + L-tryptophan + H2O</text>
        <dbReference type="Rhea" id="RHEA:10532"/>
        <dbReference type="ChEBI" id="CHEBI:15377"/>
        <dbReference type="ChEBI" id="CHEBI:33384"/>
        <dbReference type="ChEBI" id="CHEBI:57912"/>
        <dbReference type="ChEBI" id="CHEBI:58866"/>
        <dbReference type="ChEBI" id="CHEBI:59776"/>
        <dbReference type="EC" id="4.2.1.20"/>
    </reaction>
</comment>
<comment type="pathway">
    <text evidence="2 10">Amino-acid biosynthesis; L-tryptophan biosynthesis; L-tryptophan from chorismate: step 5/5.</text>
</comment>
<keyword evidence="4 10" id="KW-0028">Amino-acid biosynthesis</keyword>
<evidence type="ECO:0000256" key="7">
    <source>
        <dbReference type="ARBA" id="ARBA00023141"/>
    </source>
</evidence>
<dbReference type="EMBL" id="MJEQ01037190">
    <property type="protein sequence ID" value="OIS99351.1"/>
    <property type="molecule type" value="Genomic_DNA"/>
</dbReference>
<dbReference type="AlphaFoldDB" id="A0A1J6IFP2"/>
<evidence type="ECO:0000256" key="9">
    <source>
        <dbReference type="ARBA" id="ARBA00049047"/>
    </source>
</evidence>
<keyword evidence="6 10" id="KW-0663">Pyridoxal phosphate</keyword>
<reference evidence="12" key="1">
    <citation type="submission" date="2016-11" db="EMBL/GenBank/DDBJ databases">
        <title>The genome of Nicotiana attenuata.</title>
        <authorList>
            <person name="Xu S."/>
            <person name="Brockmoeller T."/>
            <person name="Gaquerel E."/>
            <person name="Navarro A."/>
            <person name="Kuhl H."/>
            <person name="Gase K."/>
            <person name="Ling Z."/>
            <person name="Zhou W."/>
            <person name="Kreitzer C."/>
            <person name="Stanke M."/>
            <person name="Tang H."/>
            <person name="Lyons E."/>
            <person name="Pandey P."/>
            <person name="Pandey S.P."/>
            <person name="Timmermann B."/>
            <person name="Baldwin I.T."/>
        </authorList>
    </citation>
    <scope>NUCLEOTIDE SEQUENCE [LARGE SCALE GENOMIC DNA]</scope>
    <source>
        <strain evidence="12">UT</strain>
    </source>
</reference>
<dbReference type="UniPathway" id="UPA00035">
    <property type="reaction ID" value="UER00044"/>
</dbReference>
<dbReference type="Proteomes" id="UP000187609">
    <property type="component" value="Unassembled WGS sequence"/>
</dbReference>
<dbReference type="GO" id="GO:0004834">
    <property type="term" value="F:tryptophan synthase activity"/>
    <property type="evidence" value="ECO:0007669"/>
    <property type="project" value="UniProtKB-EC"/>
</dbReference>
<dbReference type="SMR" id="A0A1J6IFP2"/>
<dbReference type="STRING" id="49451.A0A1J6IFP2"/>
<dbReference type="PANTHER" id="PTHR48077">
    <property type="entry name" value="TRYPTOPHAN SYNTHASE-RELATED"/>
    <property type="match status" value="1"/>
</dbReference>
<dbReference type="InterPro" id="IPR006654">
    <property type="entry name" value="Trp_synth_beta"/>
</dbReference>
<dbReference type="Pfam" id="PF00291">
    <property type="entry name" value="PALP"/>
    <property type="match status" value="1"/>
</dbReference>
<dbReference type="PANTHER" id="PTHR48077:SF4">
    <property type="entry name" value="TRYPTOPHAN SYNTHASE"/>
    <property type="match status" value="1"/>
</dbReference>